<dbReference type="SUPFAM" id="SSF48452">
    <property type="entry name" value="TPR-like"/>
    <property type="match status" value="2"/>
</dbReference>
<evidence type="ECO:0008006" key="3">
    <source>
        <dbReference type="Google" id="ProtNLM"/>
    </source>
</evidence>
<dbReference type="EMBL" id="AP024545">
    <property type="protein sequence ID" value="BCT91090.1"/>
    <property type="molecule type" value="Genomic_DNA"/>
</dbReference>
<evidence type="ECO:0000313" key="2">
    <source>
        <dbReference type="Proteomes" id="UP000681317"/>
    </source>
</evidence>
<evidence type="ECO:0000313" key="1">
    <source>
        <dbReference type="EMBL" id="BCT91090.1"/>
    </source>
</evidence>
<accession>A0ABM7Q1L8</accession>
<sequence>MPWVLGAMLCACSAQATTEPQSLERITARLDESGGMGGSIQDVPAALDAWLAAHPDSSDAWIQYARYYLKAGYISGDTFAHGTFERAADALDRAGKLAPQDPNVDVLRGHLLTNMGRLDDADAALARAQARGGDANPWLRINRGNLRLEQDRWQDAMQECDIAATRKDLSAGQRLAADQCRIQAYRWKGDADTAERIYRDAMAYAGDNAWHHGNFAQFLLCSRDNPKAAVEEARRARALMDYGIAQATEGAALTRLWSMQVSADEPDAEATYEAAAKTVRDPVDAYIDMCGPFPYGQGVAREAFLTGRMAARSVPDAIQRAAEAGERGDRDGLFGVYRMQVKSQGRSAGIQYLSSELDYRDPRNLSLSISPEVQEDWRINFGPGPEQILLGKEIYVIGEPRRVRIDFMADGKPTGKYYYQTQLAVESSFSIMSPEIPPARPQHFAHPEK</sequence>
<gene>
    <name evidence="1" type="ORF">LYSCAS_01140</name>
</gene>
<proteinExistence type="predicted"/>
<dbReference type="Proteomes" id="UP000681317">
    <property type="component" value="Chromosome"/>
</dbReference>
<protein>
    <recommendedName>
        <fullName evidence="3">Tetratricopeptide repeat protein</fullName>
    </recommendedName>
</protein>
<keyword evidence="2" id="KW-1185">Reference proteome</keyword>
<reference evidence="1 2" key="1">
    <citation type="submission" date="2021-03" db="EMBL/GenBank/DDBJ databases">
        <title>Complete Genome Sequences of Two Lysobacter Strains Isolated from Sea Water (Lysobacter caseinilyticus) and Soil (Lysobacter helvus) in South Korea.</title>
        <authorList>
            <person name="Watanabe Y."/>
            <person name="Arakawa K."/>
        </authorList>
    </citation>
    <scope>NUCLEOTIDE SEQUENCE [LARGE SCALE GENOMIC DNA]</scope>
    <source>
        <strain evidence="1 2">KVB24</strain>
    </source>
</reference>
<dbReference type="InterPro" id="IPR011990">
    <property type="entry name" value="TPR-like_helical_dom_sf"/>
</dbReference>
<name>A0ABM7Q1L8_9GAMM</name>
<organism evidence="1 2">
    <name type="scientific">Noviluteimonas caseinilytica</name>
    <dbReference type="NCBI Taxonomy" id="2675101"/>
    <lineage>
        <taxon>Bacteria</taxon>
        <taxon>Pseudomonadati</taxon>
        <taxon>Pseudomonadota</taxon>
        <taxon>Gammaproteobacteria</taxon>
        <taxon>Lysobacterales</taxon>
        <taxon>Lysobacteraceae</taxon>
        <taxon>Noviluteimonas</taxon>
    </lineage>
</organism>
<dbReference type="Gene3D" id="1.25.40.10">
    <property type="entry name" value="Tetratricopeptide repeat domain"/>
    <property type="match status" value="1"/>
</dbReference>